<dbReference type="Pfam" id="PF00988">
    <property type="entry name" value="CPSase_sm_chain"/>
    <property type="match status" value="1"/>
</dbReference>
<dbReference type="Ensembl" id="ENSCPVT00000028561.1">
    <property type="protein sequence ID" value="ENSCPVP00000023790.1"/>
    <property type="gene ID" value="ENSCPVG00000018008.1"/>
</dbReference>
<dbReference type="SMART" id="SM01097">
    <property type="entry name" value="CPSase_sm_chain"/>
    <property type="match status" value="1"/>
</dbReference>
<reference evidence="1" key="3">
    <citation type="submission" date="2025-09" db="UniProtKB">
        <authorList>
            <consortium name="Ensembl"/>
        </authorList>
    </citation>
    <scope>IDENTIFICATION</scope>
</reference>
<reference evidence="1" key="1">
    <citation type="submission" date="2020-02" db="EMBL/GenBank/DDBJ databases">
        <authorList>
            <person name="Enbody D E."/>
            <person name="Pettersson E M."/>
        </authorList>
    </citation>
    <scope>NUCLEOTIDE SEQUENCE [LARGE SCALE GENOMIC DNA]</scope>
</reference>
<keyword evidence="2" id="KW-1185">Reference proteome</keyword>
<sequence>MARLVLQDGSVLPGRPFGAVGAAAAGEVVFQTGMVGYPEALTDPSYKAQILVLTYPLVGNYGVPRDEPGAFGLSRWFESSKIHVAALVVGECSETPSHWSASQSLDQWLKEQNIPGLEGGTGETAEWGGGCVSASSESRPVSVELCPPGVGASVGIWGPAAVGWGCGAVSHSPLAGVDTRALTKKIREKGTLLGKLVPDGTPEGSVCFEDPNTKHLVQEVSLKVCWGLSGPGAAEGLCSPGCEGLAPAAAWVIRSPPAGTASVQPGRVPACHCPRLWPEEQPDTVPVQAGGPLSLWCPGTTRWTLQTLMGCSSAMALGTHSSARRQCPAYASCWMHPSPSPFLASAWATSCLPWPSVPLPTR</sequence>
<organism evidence="1 2">
    <name type="scientific">Geospiza parvula</name>
    <name type="common">Small tree-finch</name>
    <name type="synonym">Camarhynchus parvulus</name>
    <dbReference type="NCBI Taxonomy" id="87175"/>
    <lineage>
        <taxon>Eukaryota</taxon>
        <taxon>Metazoa</taxon>
        <taxon>Chordata</taxon>
        <taxon>Craniata</taxon>
        <taxon>Vertebrata</taxon>
        <taxon>Euteleostomi</taxon>
        <taxon>Archelosauria</taxon>
        <taxon>Archosauria</taxon>
        <taxon>Dinosauria</taxon>
        <taxon>Saurischia</taxon>
        <taxon>Theropoda</taxon>
        <taxon>Coelurosauria</taxon>
        <taxon>Aves</taxon>
        <taxon>Neognathae</taxon>
        <taxon>Neoaves</taxon>
        <taxon>Telluraves</taxon>
        <taxon>Australaves</taxon>
        <taxon>Passeriformes</taxon>
        <taxon>Thraupidae</taxon>
        <taxon>Camarhynchus</taxon>
    </lineage>
</organism>
<dbReference type="InterPro" id="IPR036480">
    <property type="entry name" value="CarbP_synth_ssu_N_sf"/>
</dbReference>
<evidence type="ECO:0000313" key="1">
    <source>
        <dbReference type="Ensembl" id="ENSCPVP00000023790.1"/>
    </source>
</evidence>
<dbReference type="InterPro" id="IPR002474">
    <property type="entry name" value="CarbamoylP_synth_ssu_N"/>
</dbReference>
<evidence type="ECO:0000313" key="2">
    <source>
        <dbReference type="Proteomes" id="UP000694382"/>
    </source>
</evidence>
<name>A0A8U8AIV6_GEOPR</name>
<protein>
    <submittedName>
        <fullName evidence="1">Uncharacterized protein</fullName>
    </submittedName>
</protein>
<reference evidence="1" key="2">
    <citation type="submission" date="2025-08" db="UniProtKB">
        <authorList>
            <consortium name="Ensembl"/>
        </authorList>
    </citation>
    <scope>IDENTIFICATION</scope>
</reference>
<dbReference type="Gene3D" id="3.50.30.20">
    <property type="entry name" value="Carbamoyl-phosphate synthase small subunit, N-terminal domain"/>
    <property type="match status" value="2"/>
</dbReference>
<dbReference type="Proteomes" id="UP000694382">
    <property type="component" value="Chromosome 3"/>
</dbReference>
<dbReference type="AlphaFoldDB" id="A0A8U8AIV6"/>
<dbReference type="SUPFAM" id="SSF52021">
    <property type="entry name" value="Carbamoyl phosphate synthetase, small subunit N-terminal domain"/>
    <property type="match status" value="2"/>
</dbReference>
<accession>A0A8U8AIV6</accession>
<proteinExistence type="predicted"/>